<feature type="compositionally biased region" description="Polar residues" evidence="1">
    <location>
        <begin position="47"/>
        <end position="61"/>
    </location>
</feature>
<comment type="caution">
    <text evidence="2">The sequence shown here is derived from an EMBL/GenBank/DDBJ whole genome shotgun (WGS) entry which is preliminary data.</text>
</comment>
<proteinExistence type="predicted"/>
<feature type="compositionally biased region" description="Polar residues" evidence="1">
    <location>
        <begin position="95"/>
        <end position="117"/>
    </location>
</feature>
<reference evidence="3" key="1">
    <citation type="journal article" date="2020" name="Stud. Mycol.">
        <title>101 Dothideomycetes genomes: A test case for predicting lifestyles and emergence of pathogens.</title>
        <authorList>
            <person name="Haridas S."/>
            <person name="Albert R."/>
            <person name="Binder M."/>
            <person name="Bloem J."/>
            <person name="LaButti K."/>
            <person name="Salamov A."/>
            <person name="Andreopoulos B."/>
            <person name="Baker S."/>
            <person name="Barry K."/>
            <person name="Bills G."/>
            <person name="Bluhm B."/>
            <person name="Cannon C."/>
            <person name="Castanera R."/>
            <person name="Culley D."/>
            <person name="Daum C."/>
            <person name="Ezra D."/>
            <person name="Gonzalez J."/>
            <person name="Henrissat B."/>
            <person name="Kuo A."/>
            <person name="Liang C."/>
            <person name="Lipzen A."/>
            <person name="Lutzoni F."/>
            <person name="Magnuson J."/>
            <person name="Mondo S."/>
            <person name="Nolan M."/>
            <person name="Ohm R."/>
            <person name="Pangilinan J."/>
            <person name="Park H.-J."/>
            <person name="Ramirez L."/>
            <person name="Alfaro M."/>
            <person name="Sun H."/>
            <person name="Tritt A."/>
            <person name="Yoshinaga Y."/>
            <person name="Zwiers L.-H."/>
            <person name="Turgeon B."/>
            <person name="Goodwin S."/>
            <person name="Spatafora J."/>
            <person name="Crous P."/>
            <person name="Grigoriev I."/>
        </authorList>
    </citation>
    <scope>NUCLEOTIDE SEQUENCE [LARGE SCALE GENOMIC DNA]</scope>
    <source>
        <strain evidence="3">CBS 304.66</strain>
    </source>
</reference>
<evidence type="ECO:0000256" key="1">
    <source>
        <dbReference type="SAM" id="MobiDB-lite"/>
    </source>
</evidence>
<feature type="compositionally biased region" description="Polar residues" evidence="1">
    <location>
        <begin position="19"/>
        <end position="35"/>
    </location>
</feature>
<dbReference type="AlphaFoldDB" id="A0A9P4N486"/>
<feature type="compositionally biased region" description="Low complexity" evidence="1">
    <location>
        <begin position="118"/>
        <end position="133"/>
    </location>
</feature>
<sequence length="249" mass="27501">MSSASSDLRKQTFAHLANTSARLSQATRQNCTSTSPNPPQCVFKPTPSGTTKPEGQTTTRSWAAIVSKPAANNPSQTPKRQVVSPAGKSTKAIPSPSQSKSHYTSSKPDSLSSKNNGPSWTPTKPPSKNTSKKAIGEVTPNSSKLQSPSLKATSMAKANGHRSIHSTNKPSSIHTFPSTANCRLEWTKRCWADIWDEDRFEEDLDEYRKLPLVKMRWETHKWEGTQWRTPVFMPGYSAWVEKERTGTVS</sequence>
<name>A0A9P4N486_9PLEO</name>
<feature type="compositionally biased region" description="Polar residues" evidence="1">
    <location>
        <begin position="70"/>
        <end position="79"/>
    </location>
</feature>
<feature type="compositionally biased region" description="Polar residues" evidence="1">
    <location>
        <begin position="139"/>
        <end position="152"/>
    </location>
</feature>
<gene>
    <name evidence="2" type="ORF">CC78DRAFT_205010</name>
</gene>
<protein>
    <submittedName>
        <fullName evidence="2">Uncharacterized protein</fullName>
    </submittedName>
</protein>
<dbReference type="EMBL" id="ML986608">
    <property type="protein sequence ID" value="KAF2265347.1"/>
    <property type="molecule type" value="Genomic_DNA"/>
</dbReference>
<accession>A0A9P4N486</accession>
<keyword evidence="3" id="KW-1185">Reference proteome</keyword>
<feature type="compositionally biased region" description="Polar residues" evidence="1">
    <location>
        <begin position="165"/>
        <end position="175"/>
    </location>
</feature>
<feature type="region of interest" description="Disordered" evidence="1">
    <location>
        <begin position="19"/>
        <end position="175"/>
    </location>
</feature>
<dbReference type="Proteomes" id="UP000800093">
    <property type="component" value="Unassembled WGS sequence"/>
</dbReference>
<evidence type="ECO:0000313" key="2">
    <source>
        <dbReference type="EMBL" id="KAF2265347.1"/>
    </source>
</evidence>
<organism evidence="2 3">
    <name type="scientific">Lojkania enalia</name>
    <dbReference type="NCBI Taxonomy" id="147567"/>
    <lineage>
        <taxon>Eukaryota</taxon>
        <taxon>Fungi</taxon>
        <taxon>Dikarya</taxon>
        <taxon>Ascomycota</taxon>
        <taxon>Pezizomycotina</taxon>
        <taxon>Dothideomycetes</taxon>
        <taxon>Pleosporomycetidae</taxon>
        <taxon>Pleosporales</taxon>
        <taxon>Pleosporales incertae sedis</taxon>
        <taxon>Lojkania</taxon>
    </lineage>
</organism>
<evidence type="ECO:0000313" key="3">
    <source>
        <dbReference type="Proteomes" id="UP000800093"/>
    </source>
</evidence>